<sequence>MEIGSFIFLLISLFSKETFINTETILFVLSLSGVVGAVTVVFDLDTLNFLTALLIHFCVIVAYITLFNVIFQLDFSIPTLLLSTFVIYIISYFVVYVHLLIMTTNLNKLIKKSGKVR</sequence>
<dbReference type="AlphaFoldDB" id="C0XKB2"/>
<organism evidence="2 3">
    <name type="scientific">Lentilactobacillus hilgardii (strain ATCC 8290 / DSM 20176 / CCUG 30140 / JCM 1155 / KCTC 3500 / NBRC 15886 / NCIMB 8040 / NRRL B-1843 / 9)</name>
    <dbReference type="NCBI Taxonomy" id="1423757"/>
    <lineage>
        <taxon>Bacteria</taxon>
        <taxon>Bacillati</taxon>
        <taxon>Bacillota</taxon>
        <taxon>Bacilli</taxon>
        <taxon>Lactobacillales</taxon>
        <taxon>Lactobacillaceae</taxon>
        <taxon>Lentilactobacillus</taxon>
    </lineage>
</organism>
<keyword evidence="3" id="KW-1185">Reference proteome</keyword>
<keyword evidence="1" id="KW-1133">Transmembrane helix</keyword>
<accession>C0XKB2</accession>
<dbReference type="EMBL" id="ACGP01000154">
    <property type="protein sequence ID" value="EEI24190.1"/>
    <property type="molecule type" value="Genomic_DNA"/>
</dbReference>
<protein>
    <recommendedName>
        <fullName evidence="4">DUF3021 family protein</fullName>
    </recommendedName>
</protein>
<proteinExistence type="predicted"/>
<name>C0XKB2_LENH9</name>
<gene>
    <name evidence="2" type="ORF">HMPREF0519_1673</name>
</gene>
<evidence type="ECO:0000313" key="2">
    <source>
        <dbReference type="EMBL" id="EEI24190.1"/>
    </source>
</evidence>
<feature type="transmembrane region" description="Helical" evidence="1">
    <location>
        <begin position="49"/>
        <end position="71"/>
    </location>
</feature>
<evidence type="ECO:0008006" key="4">
    <source>
        <dbReference type="Google" id="ProtNLM"/>
    </source>
</evidence>
<keyword evidence="1" id="KW-0472">Membrane</keyword>
<feature type="transmembrane region" description="Helical" evidence="1">
    <location>
        <begin position="25"/>
        <end position="42"/>
    </location>
</feature>
<keyword evidence="1" id="KW-0812">Transmembrane</keyword>
<comment type="caution">
    <text evidence="2">The sequence shown here is derived from an EMBL/GenBank/DDBJ whole genome shotgun (WGS) entry which is preliminary data.</text>
</comment>
<evidence type="ECO:0000256" key="1">
    <source>
        <dbReference type="SAM" id="Phobius"/>
    </source>
</evidence>
<dbReference type="HOGENOM" id="CLU_142172_3_0_9"/>
<evidence type="ECO:0000313" key="3">
    <source>
        <dbReference type="Proteomes" id="UP000003752"/>
    </source>
</evidence>
<reference evidence="2 3" key="1">
    <citation type="submission" date="2009-01" db="EMBL/GenBank/DDBJ databases">
        <authorList>
            <person name="Qin X."/>
            <person name="Bachman B."/>
            <person name="Battles P."/>
            <person name="Bell A."/>
            <person name="Bess C."/>
            <person name="Bickham C."/>
            <person name="Chaboub L."/>
            <person name="Chen D."/>
            <person name="Coyle M."/>
            <person name="Deiros D.R."/>
            <person name="Dinh H."/>
            <person name="Forbes L."/>
            <person name="Fowler G."/>
            <person name="Francisco L."/>
            <person name="Fu Q."/>
            <person name="Gubbala S."/>
            <person name="Hale W."/>
            <person name="Han Y."/>
            <person name="Hemphill L."/>
            <person name="Highlander S.K."/>
            <person name="Hirani K."/>
            <person name="Hogues M."/>
            <person name="Jackson L."/>
            <person name="Jakkamsetti A."/>
            <person name="Javaid M."/>
            <person name="Jiang H."/>
            <person name="Korchina V."/>
            <person name="Kovar C."/>
            <person name="Lara F."/>
            <person name="Lee S."/>
            <person name="Mata R."/>
            <person name="Mathew T."/>
            <person name="Moen C."/>
            <person name="Morales K."/>
            <person name="Munidasa M."/>
            <person name="Nazareth L."/>
            <person name="Ngo R."/>
            <person name="Nguyen L."/>
            <person name="Okwuonu G."/>
            <person name="Ongeri F."/>
            <person name="Patil S."/>
            <person name="Petrosino J."/>
            <person name="Pham C."/>
            <person name="Pham P."/>
            <person name="Pu L.-L."/>
            <person name="Puazo M."/>
            <person name="Raj R."/>
            <person name="Reid J."/>
            <person name="Rouhana J."/>
            <person name="Saada N."/>
            <person name="Shang Y."/>
            <person name="Simmons D."/>
            <person name="Thornton R."/>
            <person name="Warren J."/>
            <person name="Weissenberger G."/>
            <person name="Zhang J."/>
            <person name="Zhang L."/>
            <person name="Zhou C."/>
            <person name="Zhu D."/>
            <person name="Muzny D."/>
            <person name="Worley K."/>
            <person name="Gibbs R."/>
        </authorList>
    </citation>
    <scope>NUCLEOTIDE SEQUENCE [LARGE SCALE GENOMIC DNA]</scope>
    <source>
        <strain evidence="3">ATCC 8290 / DSM 20176 / CCUG 30140 / JCM 1155 / KCTC 3500 / NBRC 15886 / NCIMB 8040 / NRRL B-1843 / 9</strain>
    </source>
</reference>
<dbReference type="InterPro" id="IPR021560">
    <property type="entry name" value="DUF3021"/>
</dbReference>
<feature type="transmembrane region" description="Helical" evidence="1">
    <location>
        <begin position="77"/>
        <end position="101"/>
    </location>
</feature>
<dbReference type="Pfam" id="PF11457">
    <property type="entry name" value="DUF3021"/>
    <property type="match status" value="1"/>
</dbReference>
<dbReference type="PATRIC" id="fig|1423757.3.peg.1691"/>
<dbReference type="Proteomes" id="UP000003752">
    <property type="component" value="Unassembled WGS sequence"/>
</dbReference>